<feature type="domain" description="Flagella basal body P-ring formation protein FlgA SAF" evidence="2">
    <location>
        <begin position="213"/>
        <end position="333"/>
    </location>
</feature>
<dbReference type="Pfam" id="PF17656">
    <property type="entry name" value="ChapFlgA_N"/>
    <property type="match status" value="1"/>
</dbReference>
<dbReference type="EMBL" id="CP001649">
    <property type="protein sequence ID" value="ACS79075.1"/>
    <property type="molecule type" value="Genomic_DNA"/>
</dbReference>
<name>C6C0E1_MARSD</name>
<keyword evidence="4" id="KW-0282">Flagellum</keyword>
<dbReference type="RefSeq" id="WP_015850894.1">
    <property type="nucleotide sequence ID" value="NC_012881.1"/>
</dbReference>
<dbReference type="STRING" id="526222.Desal_1010"/>
<feature type="signal peptide" evidence="1">
    <location>
        <begin position="1"/>
        <end position="27"/>
    </location>
</feature>
<evidence type="ECO:0000313" key="5">
    <source>
        <dbReference type="Proteomes" id="UP000002601"/>
    </source>
</evidence>
<evidence type="ECO:0000313" key="4">
    <source>
        <dbReference type="EMBL" id="ACS79075.1"/>
    </source>
</evidence>
<dbReference type="eggNOG" id="COG1261">
    <property type="taxonomic scope" value="Bacteria"/>
</dbReference>
<dbReference type="PANTHER" id="PTHR36307:SF1">
    <property type="entry name" value="FLAGELLA BASAL BODY P-RING FORMATION PROTEIN FLGA"/>
    <property type="match status" value="1"/>
</dbReference>
<evidence type="ECO:0000256" key="1">
    <source>
        <dbReference type="SAM" id="SignalP"/>
    </source>
</evidence>
<keyword evidence="5" id="KW-1185">Reference proteome</keyword>
<dbReference type="AlphaFoldDB" id="C6C0E1"/>
<reference evidence="4 5" key="1">
    <citation type="submission" date="2009-06" db="EMBL/GenBank/DDBJ databases">
        <title>Complete sequence of Desulfovibrio salexigens DSM 2638.</title>
        <authorList>
            <consortium name="US DOE Joint Genome Institute"/>
            <person name="Lucas S."/>
            <person name="Copeland A."/>
            <person name="Lapidus A."/>
            <person name="Glavina del Rio T."/>
            <person name="Tice H."/>
            <person name="Bruce D."/>
            <person name="Goodwin L."/>
            <person name="Pitluck S."/>
            <person name="Munk A.C."/>
            <person name="Brettin T."/>
            <person name="Detter J.C."/>
            <person name="Han C."/>
            <person name="Tapia R."/>
            <person name="Larimer F."/>
            <person name="Land M."/>
            <person name="Hauser L."/>
            <person name="Kyrpides N."/>
            <person name="Anderson I."/>
            <person name="Wall J.D."/>
            <person name="Arkin A.P."/>
            <person name="Dehal P."/>
            <person name="Chivian D."/>
            <person name="Giles B."/>
            <person name="Hazen T.C."/>
        </authorList>
    </citation>
    <scope>NUCLEOTIDE SEQUENCE [LARGE SCALE GENOMIC DNA]</scope>
    <source>
        <strain evidence="5">ATCC 14822 / DSM 2638 / NCIMB 8403 / VKM B-1763</strain>
    </source>
</reference>
<proteinExistence type="predicted"/>
<dbReference type="PANTHER" id="PTHR36307">
    <property type="entry name" value="FLAGELLA BASAL BODY P-RING FORMATION PROTEIN FLGA"/>
    <property type="match status" value="1"/>
</dbReference>
<keyword evidence="4" id="KW-0966">Cell projection</keyword>
<dbReference type="HOGENOM" id="CLU_068858_0_0_7"/>
<sequence length="334" mass="36954">MTKAGFINMFRKGALMLLIAVLLASFAADPATASKENTDWRIKIKSAAVVNGPRVTLGDIADFYGDLPAQTKADLSAVELWNAPARSRKPVRVNRNKLRVILQHYLGELVRNCIIPSTLTMQSGGKVMSQEQLQRAVVKVLTPQAEAMNGDYKFRDFKLPPYLFFKDSMDSLRVHIPRALEPGSNSFRMEVVSVDGKVIRRLAGSLFVDLWKPVPCPVRPINRKELVTPDLITWKSKNMAHLGNQVWDGKGGPWRVKVPVGTGQPIMRSSIEPAPVIARGDKVTLMFRGKNLKLTVPVEALEDAGVGQNITVRNLQSKRKVVATVVNAQTVQVK</sequence>
<keyword evidence="4" id="KW-0969">Cilium</keyword>
<dbReference type="InterPro" id="IPR039246">
    <property type="entry name" value="Flagellar_FlgA"/>
</dbReference>
<dbReference type="OrthoDB" id="5447076at2"/>
<feature type="domain" description="FlgA N-terminal" evidence="3">
    <location>
        <begin position="133"/>
        <end position="209"/>
    </location>
</feature>
<gene>
    <name evidence="4" type="ordered locus">Desal_1010</name>
</gene>
<evidence type="ECO:0000259" key="3">
    <source>
        <dbReference type="Pfam" id="PF17656"/>
    </source>
</evidence>
<dbReference type="Gene3D" id="2.30.30.760">
    <property type="match status" value="1"/>
</dbReference>
<organism evidence="4 5">
    <name type="scientific">Maridesulfovibrio salexigens (strain ATCC 14822 / DSM 2638 / NCIMB 8403 / VKM B-1763)</name>
    <name type="common">Desulfovibrio salexigens</name>
    <dbReference type="NCBI Taxonomy" id="526222"/>
    <lineage>
        <taxon>Bacteria</taxon>
        <taxon>Pseudomonadati</taxon>
        <taxon>Thermodesulfobacteriota</taxon>
        <taxon>Desulfovibrionia</taxon>
        <taxon>Desulfovibrionales</taxon>
        <taxon>Desulfovibrionaceae</taxon>
        <taxon>Maridesulfovibrio</taxon>
    </lineage>
</organism>
<dbReference type="InterPro" id="IPR017585">
    <property type="entry name" value="SAF_FlgA"/>
</dbReference>
<dbReference type="InterPro" id="IPR041231">
    <property type="entry name" value="FlgA_N"/>
</dbReference>
<dbReference type="NCBIfam" id="TIGR03170">
    <property type="entry name" value="flgA_cterm"/>
    <property type="match status" value="1"/>
</dbReference>
<protein>
    <submittedName>
        <fullName evidence="4">Flagella basal body P-ring formation protein FlgA</fullName>
    </submittedName>
</protein>
<dbReference type="GO" id="GO:0044780">
    <property type="term" value="P:bacterial-type flagellum assembly"/>
    <property type="evidence" value="ECO:0007669"/>
    <property type="project" value="InterPro"/>
</dbReference>
<dbReference type="Pfam" id="PF13144">
    <property type="entry name" value="ChapFlgA"/>
    <property type="match status" value="1"/>
</dbReference>
<dbReference type="KEGG" id="dsa:Desal_1010"/>
<evidence type="ECO:0000259" key="2">
    <source>
        <dbReference type="Pfam" id="PF13144"/>
    </source>
</evidence>
<feature type="chain" id="PRO_5002959978" evidence="1">
    <location>
        <begin position="28"/>
        <end position="334"/>
    </location>
</feature>
<keyword evidence="1" id="KW-0732">Signal</keyword>
<dbReference type="Proteomes" id="UP000002601">
    <property type="component" value="Chromosome"/>
</dbReference>
<accession>C6C0E1</accession>